<dbReference type="Proteomes" id="UP000034172">
    <property type="component" value="Unassembled WGS sequence"/>
</dbReference>
<evidence type="ECO:0000313" key="2">
    <source>
        <dbReference type="EMBL" id="KKT48168.1"/>
    </source>
</evidence>
<sequence length="89" mass="9488">MNNNVVIASVVCFVLNILILIFGVIISGLPSFLMGVVSALLIIATSRYQSKEKVDRNEYSSVLGFIGLNLSLMMLGLGLVLGGIFLLAV</sequence>
<keyword evidence="1" id="KW-0472">Membrane</keyword>
<keyword evidence="1" id="KW-0812">Transmembrane</keyword>
<evidence type="ECO:0000313" key="3">
    <source>
        <dbReference type="Proteomes" id="UP000034172"/>
    </source>
</evidence>
<comment type="caution">
    <text evidence="2">The sequence shown here is derived from an EMBL/GenBank/DDBJ whole genome shotgun (WGS) entry which is preliminary data.</text>
</comment>
<evidence type="ECO:0000256" key="1">
    <source>
        <dbReference type="SAM" id="Phobius"/>
    </source>
</evidence>
<reference evidence="2 3" key="1">
    <citation type="journal article" date="2015" name="Nature">
        <title>rRNA introns, odd ribosomes, and small enigmatic genomes across a large radiation of phyla.</title>
        <authorList>
            <person name="Brown C.T."/>
            <person name="Hug L.A."/>
            <person name="Thomas B.C."/>
            <person name="Sharon I."/>
            <person name="Castelle C.J."/>
            <person name="Singh A."/>
            <person name="Wilkins M.J."/>
            <person name="Williams K.H."/>
            <person name="Banfield J.F."/>
        </authorList>
    </citation>
    <scope>NUCLEOTIDE SEQUENCE [LARGE SCALE GENOMIC DNA]</scope>
</reference>
<name>A0A0G1HNI0_9BACT</name>
<feature type="transmembrane region" description="Helical" evidence="1">
    <location>
        <begin position="5"/>
        <end position="26"/>
    </location>
</feature>
<keyword evidence="1" id="KW-1133">Transmembrane helix</keyword>
<proteinExistence type="predicted"/>
<feature type="transmembrane region" description="Helical" evidence="1">
    <location>
        <begin position="62"/>
        <end position="88"/>
    </location>
</feature>
<dbReference type="AlphaFoldDB" id="A0A0G1HNI0"/>
<organism evidence="2 3">
    <name type="scientific">Candidatus Collierbacteria bacterium GW2011_GWC2_44_18</name>
    <dbReference type="NCBI Taxonomy" id="1618392"/>
    <lineage>
        <taxon>Bacteria</taxon>
        <taxon>Candidatus Collieribacteriota</taxon>
    </lineage>
</organism>
<accession>A0A0G1HNI0</accession>
<gene>
    <name evidence="2" type="ORF">UW41_C0038G0008</name>
</gene>
<dbReference type="STRING" id="1618392.UW41_C0038G0008"/>
<protein>
    <submittedName>
        <fullName evidence="2">Uncharacterized protein</fullName>
    </submittedName>
</protein>
<dbReference type="EMBL" id="LCIE01000038">
    <property type="protein sequence ID" value="KKT48168.1"/>
    <property type="molecule type" value="Genomic_DNA"/>
</dbReference>